<proteinExistence type="predicted"/>
<dbReference type="OrthoDB" id="4088536at2759"/>
<evidence type="ECO:0000313" key="1">
    <source>
        <dbReference type="EMBL" id="PHH49343.1"/>
    </source>
</evidence>
<dbReference type="EMBL" id="APWK03000217">
    <property type="protein sequence ID" value="PHH49343.1"/>
    <property type="molecule type" value="Genomic_DNA"/>
</dbReference>
<dbReference type="InterPro" id="IPR026907">
    <property type="entry name" value="GCIP-like"/>
</dbReference>
<organism evidence="1 2">
    <name type="scientific">Ceratocystis fimbriata CBS 114723</name>
    <dbReference type="NCBI Taxonomy" id="1035309"/>
    <lineage>
        <taxon>Eukaryota</taxon>
        <taxon>Fungi</taxon>
        <taxon>Dikarya</taxon>
        <taxon>Ascomycota</taxon>
        <taxon>Pezizomycotina</taxon>
        <taxon>Sordariomycetes</taxon>
        <taxon>Hypocreomycetidae</taxon>
        <taxon>Microascales</taxon>
        <taxon>Ceratocystidaceae</taxon>
        <taxon>Ceratocystis</taxon>
    </lineage>
</organism>
<accession>A0A2C5WU94</accession>
<reference evidence="1 2" key="1">
    <citation type="journal article" date="2013" name="Fungal Biol.">
        <title>Analysis of microsatellite markers in the genome of the plant pathogen Ceratocystis fimbriata.</title>
        <authorList>
            <person name="Simpson M.C."/>
            <person name="Wilken P.M."/>
            <person name="Coetzee M.P."/>
            <person name="Wingfield M.J."/>
            <person name="Wingfield B.D."/>
        </authorList>
    </citation>
    <scope>NUCLEOTIDE SEQUENCE [LARGE SCALE GENOMIC DNA]</scope>
    <source>
        <strain evidence="1 2">CBS 114723</strain>
    </source>
</reference>
<keyword evidence="2" id="KW-1185">Reference proteome</keyword>
<dbReference type="STRING" id="1035309.A0A2C5WU94"/>
<dbReference type="AlphaFoldDB" id="A0A2C5WU94"/>
<dbReference type="GO" id="GO:0005634">
    <property type="term" value="C:nucleus"/>
    <property type="evidence" value="ECO:0007669"/>
    <property type="project" value="TreeGrafter"/>
</dbReference>
<name>A0A2C5WU94_9PEZI</name>
<dbReference type="Proteomes" id="UP000222788">
    <property type="component" value="Unassembled WGS sequence"/>
</dbReference>
<dbReference type="PANTHER" id="PTHR15492:SF1">
    <property type="entry name" value="CYCLIN-D1-BINDING PROTEIN 1"/>
    <property type="match status" value="1"/>
</dbReference>
<sequence length="381" mass="42767">MASSPSAEDDGLKKLARQRKVAVTKIQKSAAQLRCLMEDNSSLWASYPDELTPEDLQGHAKIIGLLADALKLIRSRCVQLQFMAFADPITPSAVGTVINEIATNMEYLPKGVGLYCPKFYTDAFFRSLLVPSQKIANTVISIVQLVPDQGEPMSPQKKNDMLRHLSVLADLVDSLMKKLDKGPRQLIIDEHITDTHDLLVDVISELNEWKDDSLEGLEDEIESAGDQQNVLDGDPSLASDHDVQSMVDEMVNTRTKIPKNNAAQIVERVDTCTKRLRLLALFCKAIIKRRMSILPKFPANSEVIRRLQCVIEVMKALQPEADELVHSFYELEMNKVDDFMDSMIKQALLLSKTIYHDWNDKPDEFTDWLAKFQGGLQGLAA</sequence>
<evidence type="ECO:0000313" key="2">
    <source>
        <dbReference type="Proteomes" id="UP000222788"/>
    </source>
</evidence>
<gene>
    <name evidence="1" type="ORF">CFIMG_007819RA00001</name>
</gene>
<protein>
    <submittedName>
        <fullName evidence="1">Uncharacterized protein</fullName>
    </submittedName>
</protein>
<reference evidence="1 2" key="2">
    <citation type="journal article" date="2013" name="IMA Fungus">
        <title>IMA Genome-F 1: Ceratocystis fimbriata: Draft nuclear genome sequence for the plant pathogen, Ceratocystis fimbriata.</title>
        <authorList>
            <person name="Wilken P.M."/>
            <person name="Steenkamp E.T."/>
            <person name="Wingfield M.J."/>
            <person name="de Beer Z.W."/>
            <person name="Wingfield B.D."/>
        </authorList>
    </citation>
    <scope>NUCLEOTIDE SEQUENCE [LARGE SCALE GENOMIC DNA]</scope>
    <source>
        <strain evidence="1 2">CBS 114723</strain>
    </source>
</reference>
<dbReference type="Gene3D" id="1.20.1410.10">
    <property type="entry name" value="I/LWEQ domain"/>
    <property type="match status" value="1"/>
</dbReference>
<comment type="caution">
    <text evidence="1">The sequence shown here is derived from an EMBL/GenBank/DDBJ whole genome shotgun (WGS) entry which is preliminary data.</text>
</comment>
<dbReference type="PANTHER" id="PTHR15492">
    <property type="entry name" value="CYCLIN D1-BINDING PROTEIN 1"/>
    <property type="match status" value="1"/>
</dbReference>